<name>A0A8C9UX15_SCLFO</name>
<dbReference type="CDD" id="cd01099">
    <property type="entry name" value="PAN_AP_HGF"/>
    <property type="match status" value="1"/>
</dbReference>
<dbReference type="InterPro" id="IPR003609">
    <property type="entry name" value="Pan_app"/>
</dbReference>
<dbReference type="GO" id="GO:0008083">
    <property type="term" value="F:growth factor activity"/>
    <property type="evidence" value="ECO:0007669"/>
    <property type="project" value="UniProtKB-KW"/>
</dbReference>
<feature type="domain" description="Kringle" evidence="19">
    <location>
        <begin position="110"/>
        <end position="189"/>
    </location>
</feature>
<keyword evidence="3" id="KW-0964">Secreted</keyword>
<dbReference type="InterPro" id="IPR001314">
    <property type="entry name" value="Peptidase_S1A"/>
</dbReference>
<feature type="disulfide bond" evidence="17">
    <location>
        <begin position="334"/>
        <end position="357"/>
    </location>
</feature>
<dbReference type="PROSITE" id="PS50948">
    <property type="entry name" value="PAN"/>
    <property type="match status" value="1"/>
</dbReference>
<dbReference type="SUPFAM" id="SSF57414">
    <property type="entry name" value="Hairpin loop containing domain-like"/>
    <property type="match status" value="1"/>
</dbReference>
<evidence type="ECO:0000256" key="14">
    <source>
        <dbReference type="ARBA" id="ARBA00033078"/>
    </source>
</evidence>
<keyword evidence="23" id="KW-1185">Reference proteome</keyword>
<dbReference type="Pfam" id="PF00024">
    <property type="entry name" value="PAN_1"/>
    <property type="match status" value="1"/>
</dbReference>
<dbReference type="InterPro" id="IPR050759">
    <property type="entry name" value="Serine_protease_kringle"/>
</dbReference>
<dbReference type="CDD" id="cd00190">
    <property type="entry name" value="Tryp_SPc"/>
    <property type="match status" value="1"/>
</dbReference>
<keyword evidence="4 16" id="KW-0721">Serine protease homolog</keyword>
<keyword evidence="6 18" id="KW-0732">Signal</keyword>
<reference evidence="22 23" key="1">
    <citation type="submission" date="2019-04" db="EMBL/GenBank/DDBJ databases">
        <authorList>
            <consortium name="Wellcome Sanger Institute Data Sharing"/>
        </authorList>
    </citation>
    <scope>NUCLEOTIDE SEQUENCE [LARGE SCALE GENOMIC DNA]</scope>
</reference>
<dbReference type="GO" id="GO:0048012">
    <property type="term" value="P:hepatocyte growth factor receptor signaling pathway"/>
    <property type="evidence" value="ECO:0007669"/>
    <property type="project" value="TreeGrafter"/>
</dbReference>
<dbReference type="SMART" id="SM00473">
    <property type="entry name" value="PAN_AP"/>
    <property type="match status" value="1"/>
</dbReference>
<feature type="domain" description="Kringle" evidence="19">
    <location>
        <begin position="284"/>
        <end position="363"/>
    </location>
</feature>
<dbReference type="AlphaFoldDB" id="A0A8C9UX15"/>
<evidence type="ECO:0000256" key="11">
    <source>
        <dbReference type="ARBA" id="ARBA00023283"/>
    </source>
</evidence>
<comment type="caution">
    <text evidence="17">Lacks conserved residue(s) required for the propagation of feature annotation.</text>
</comment>
<comment type="similarity">
    <text evidence="16">Belongs to the peptidase S1 family. Plasminogen subfamily.</text>
</comment>
<protein>
    <recommendedName>
        <fullName evidence="2 16">Hepatocyte growth factor</fullName>
    </recommendedName>
    <alternativeName>
        <fullName evidence="14 16">Hepatopoietin-A</fullName>
    </alternativeName>
    <alternativeName>
        <fullName evidence="13 16">Scatter factor</fullName>
    </alternativeName>
</protein>
<organism evidence="22 23">
    <name type="scientific">Scleropages formosus</name>
    <name type="common">Asian bonytongue</name>
    <name type="synonym">Osteoglossum formosum</name>
    <dbReference type="NCBI Taxonomy" id="113540"/>
    <lineage>
        <taxon>Eukaryota</taxon>
        <taxon>Metazoa</taxon>
        <taxon>Chordata</taxon>
        <taxon>Craniata</taxon>
        <taxon>Vertebrata</taxon>
        <taxon>Euteleostomi</taxon>
        <taxon>Actinopterygii</taxon>
        <taxon>Neopterygii</taxon>
        <taxon>Teleostei</taxon>
        <taxon>Osteoglossocephala</taxon>
        <taxon>Osteoglossomorpha</taxon>
        <taxon>Osteoglossiformes</taxon>
        <taxon>Osteoglossidae</taxon>
        <taxon>Scleropages</taxon>
    </lineage>
</organism>
<dbReference type="SUPFAM" id="SSF57440">
    <property type="entry name" value="Kringle-like"/>
    <property type="match status" value="4"/>
</dbReference>
<evidence type="ECO:0000256" key="15">
    <source>
        <dbReference type="ARBA" id="ARBA00045210"/>
    </source>
</evidence>
<evidence type="ECO:0000256" key="8">
    <source>
        <dbReference type="ARBA" id="ARBA00023030"/>
    </source>
</evidence>
<feature type="disulfide bond" evidence="17">
    <location>
        <begin position="306"/>
        <end position="345"/>
    </location>
</feature>
<dbReference type="Pfam" id="PF00089">
    <property type="entry name" value="Trypsin"/>
    <property type="match status" value="1"/>
</dbReference>
<evidence type="ECO:0000256" key="10">
    <source>
        <dbReference type="ARBA" id="ARBA00023180"/>
    </source>
</evidence>
<dbReference type="InterPro" id="IPR013806">
    <property type="entry name" value="Kringle-like"/>
</dbReference>
<dbReference type="PROSITE" id="PS00021">
    <property type="entry name" value="KRINGLE_1"/>
    <property type="match status" value="3"/>
</dbReference>
<keyword evidence="9 17" id="KW-1015">Disulfide bond</keyword>
<dbReference type="SMART" id="SM00020">
    <property type="entry name" value="Tryp_SPc"/>
    <property type="match status" value="1"/>
</dbReference>
<keyword evidence="10" id="KW-0325">Glycoprotein</keyword>
<dbReference type="KEGG" id="sfm:108936428"/>
<dbReference type="SMART" id="SM00130">
    <property type="entry name" value="KR"/>
    <property type="match status" value="4"/>
</dbReference>
<feature type="disulfide bond" evidence="17">
    <location>
        <begin position="215"/>
        <end position="254"/>
    </location>
</feature>
<feature type="chain" id="PRO_5034392317" description="Hepatocyte growth factor" evidence="18">
    <location>
        <begin position="19"/>
        <end position="722"/>
    </location>
</feature>
<dbReference type="SUPFAM" id="SSF50494">
    <property type="entry name" value="Trypsin-like serine proteases"/>
    <property type="match status" value="1"/>
</dbReference>
<dbReference type="InterPro" id="IPR027284">
    <property type="entry name" value="Hepatocyte_GF"/>
</dbReference>
<dbReference type="GO" id="GO:0005615">
    <property type="term" value="C:extracellular space"/>
    <property type="evidence" value="ECO:0007669"/>
    <property type="project" value="TreeGrafter"/>
</dbReference>
<feature type="domain" description="Kringle" evidence="19">
    <location>
        <begin position="193"/>
        <end position="271"/>
    </location>
</feature>
<evidence type="ECO:0000256" key="17">
    <source>
        <dbReference type="PROSITE-ProRule" id="PRU00121"/>
    </source>
</evidence>
<comment type="subcellular location">
    <subcellularLocation>
        <location evidence="1">Secreted</location>
    </subcellularLocation>
</comment>
<dbReference type="Proteomes" id="UP000694397">
    <property type="component" value="Chromosome 24"/>
</dbReference>
<comment type="subunit">
    <text evidence="12">Dimer of an alpha chain and a beta chain linked by a disulfide bond. Interacts with SRPX2; the interaction increases HGF mitogenic activity.</text>
</comment>
<accession>A0A8C9UX15</accession>
<evidence type="ECO:0000259" key="19">
    <source>
        <dbReference type="PROSITE" id="PS50070"/>
    </source>
</evidence>
<sequence length="722" mass="82862">MWIYKALLCTALILYSESRRNSLQDYQKRDGVRLVRLDRSHRTKSANVSVAQCARRCSSNRKIPFTCRAFLFDQKNKKCHWLSFVSHTRGIRTDHNFDYDLYEKKDYVRKCIIGTGRNYKGTASVTKTNIRCQAWDSNMPHDHKFLPKRNRKKDLQENYCRNPDNETTGPWCFTMNPEIRHQSCGIPQCSEVECLTCNGEGYRGPMDHSETGKECQRWDLMEPHKHPFHPKRYPDKGLNDNFCRNPDNRLRPWCYTLDPNTPWEYCNITACEVDTETDVGVTTKCFHSQGEKYRGTVDVTPSGIKCQRWDSQFPHNHSYSPQNYKCKDLRENFCRNPNGADLPWCFTMDPNVRWAFCTNIPRCGTETVSTEDCYEDNGQKYRGQLSKTRSGVQCGHWEDHAKSWDRNSTAAAAGLERNYCRNPDGDKHGPWCYTNSSSLPWDYCMIKPCKVSQDVGKPKSETSRVSCFIHIKTRIIGGDQVRAREGSWMVSIKKGDNHWCGGSLIREDWVLTDRQCFSSCVPDLAKYSAWMGFLRLNDSDGSTSTKQELRISHVICGPEGSNLALLKLSQPAILSEHVQRIQLPVAGCTMKEGTNCTVYGWGETKGTGHEGVMKAVLLPIVSNEKCHKYHGRKLSITETKICAGGIKNEGVCERDYGGPLVCQEGESKVILGVSIHGRGCARANRPAIFVNVPFYTDWIHKVFRYYSNLENNYYIYNYYKDT</sequence>
<evidence type="ECO:0000313" key="22">
    <source>
        <dbReference type="Ensembl" id="ENSSFOP00015001498.1"/>
    </source>
</evidence>
<dbReference type="GO" id="GO:0004252">
    <property type="term" value="F:serine-type endopeptidase activity"/>
    <property type="evidence" value="ECO:0007669"/>
    <property type="project" value="InterPro"/>
</dbReference>
<dbReference type="Ensembl" id="ENSSFOT00015001534.2">
    <property type="protein sequence ID" value="ENSSFOP00015001498.1"/>
    <property type="gene ID" value="ENSSFOG00015001061.2"/>
</dbReference>
<feature type="domain" description="Apple" evidence="21">
    <location>
        <begin position="9"/>
        <end position="106"/>
    </location>
</feature>
<dbReference type="FunFam" id="2.40.20.10:FF:000002">
    <property type="entry name" value="Hepatocyte growth factor"/>
    <property type="match status" value="1"/>
</dbReference>
<dbReference type="GO" id="GO:0006508">
    <property type="term" value="P:proteolysis"/>
    <property type="evidence" value="ECO:0007669"/>
    <property type="project" value="InterPro"/>
</dbReference>
<evidence type="ECO:0000259" key="21">
    <source>
        <dbReference type="PROSITE" id="PS50948"/>
    </source>
</evidence>
<evidence type="ECO:0000256" key="5">
    <source>
        <dbReference type="ARBA" id="ARBA00022572"/>
    </source>
</evidence>
<evidence type="ECO:0000256" key="16">
    <source>
        <dbReference type="PIRNR" id="PIRNR001152"/>
    </source>
</evidence>
<evidence type="ECO:0000313" key="23">
    <source>
        <dbReference type="Proteomes" id="UP000694397"/>
    </source>
</evidence>
<feature type="disulfide bond" evidence="17">
    <location>
        <begin position="243"/>
        <end position="266"/>
    </location>
</feature>
<evidence type="ECO:0000256" key="4">
    <source>
        <dbReference type="ARBA" id="ARBA00022542"/>
    </source>
</evidence>
<dbReference type="PRINTS" id="PR00722">
    <property type="entry name" value="CHYMOTRYPSIN"/>
</dbReference>
<dbReference type="InterPro" id="IPR000001">
    <property type="entry name" value="Kringle"/>
</dbReference>
<reference evidence="22" key="3">
    <citation type="submission" date="2025-09" db="UniProtKB">
        <authorList>
            <consortium name="Ensembl"/>
        </authorList>
    </citation>
    <scope>IDENTIFICATION</scope>
</reference>
<reference evidence="22" key="2">
    <citation type="submission" date="2025-08" db="UniProtKB">
        <authorList>
            <consortium name="Ensembl"/>
        </authorList>
    </citation>
    <scope>IDENTIFICATION</scope>
</reference>
<dbReference type="InterPro" id="IPR018056">
    <property type="entry name" value="Kringle_CS"/>
</dbReference>
<dbReference type="PIRSF" id="PIRSF001152">
    <property type="entry name" value="HGF_MST1"/>
    <property type="match status" value="1"/>
</dbReference>
<dbReference type="Gene3D" id="2.40.20.10">
    <property type="entry name" value="Plasminogen Kringle 4"/>
    <property type="match status" value="4"/>
</dbReference>
<dbReference type="PROSITE" id="PS50240">
    <property type="entry name" value="TRYPSIN_DOM"/>
    <property type="match status" value="1"/>
</dbReference>
<evidence type="ECO:0000256" key="7">
    <source>
        <dbReference type="ARBA" id="ARBA00022737"/>
    </source>
</evidence>
<evidence type="ECO:0000256" key="12">
    <source>
        <dbReference type="ARBA" id="ARBA00025867"/>
    </source>
</evidence>
<proteinExistence type="inferred from homology"/>
<dbReference type="InterPro" id="IPR001254">
    <property type="entry name" value="Trypsin_dom"/>
</dbReference>
<dbReference type="CDD" id="cd00108">
    <property type="entry name" value="KR"/>
    <property type="match status" value="4"/>
</dbReference>
<dbReference type="Pfam" id="PF00051">
    <property type="entry name" value="Kringle"/>
    <property type="match status" value="4"/>
</dbReference>
<dbReference type="PRINTS" id="PR00018">
    <property type="entry name" value="KRINGLE"/>
</dbReference>
<dbReference type="PROSITE" id="PS50070">
    <property type="entry name" value="KRINGLE_2"/>
    <property type="match status" value="4"/>
</dbReference>
<dbReference type="InterPro" id="IPR009003">
    <property type="entry name" value="Peptidase_S1_PA"/>
</dbReference>
<dbReference type="OrthoDB" id="41905at2759"/>
<keyword evidence="7" id="KW-0677">Repeat</keyword>
<dbReference type="Gene3D" id="3.50.4.10">
    <property type="entry name" value="Hepatocyte Growth Factor"/>
    <property type="match status" value="1"/>
</dbReference>
<feature type="domain" description="Kringle" evidence="19">
    <location>
        <begin position="372"/>
        <end position="449"/>
    </location>
</feature>
<dbReference type="PANTHER" id="PTHR24261">
    <property type="entry name" value="PLASMINOGEN-RELATED"/>
    <property type="match status" value="1"/>
</dbReference>
<dbReference type="Gene3D" id="2.40.10.10">
    <property type="entry name" value="Trypsin-like serine proteases"/>
    <property type="match status" value="2"/>
</dbReference>
<feature type="disulfide bond" evidence="17">
    <location>
        <begin position="194"/>
        <end position="271"/>
    </location>
</feature>
<evidence type="ECO:0000256" key="9">
    <source>
        <dbReference type="ARBA" id="ARBA00023157"/>
    </source>
</evidence>
<evidence type="ECO:0000256" key="1">
    <source>
        <dbReference type="ARBA" id="ARBA00004613"/>
    </source>
</evidence>
<dbReference type="InterPro" id="IPR038178">
    <property type="entry name" value="Kringle_sf"/>
</dbReference>
<feature type="signal peptide" evidence="18">
    <location>
        <begin position="1"/>
        <end position="18"/>
    </location>
</feature>
<evidence type="ECO:0000256" key="18">
    <source>
        <dbReference type="SAM" id="SignalP"/>
    </source>
</evidence>
<gene>
    <name evidence="22" type="primary">HGF</name>
</gene>
<evidence type="ECO:0000256" key="13">
    <source>
        <dbReference type="ARBA" id="ARBA00031997"/>
    </source>
</evidence>
<dbReference type="GO" id="GO:0043066">
    <property type="term" value="P:negative regulation of apoptotic process"/>
    <property type="evidence" value="ECO:0007669"/>
    <property type="project" value="TreeGrafter"/>
</dbReference>
<dbReference type="GeneTree" id="ENSGT00940000156019"/>
<evidence type="ECO:0000256" key="2">
    <source>
        <dbReference type="ARBA" id="ARBA00021784"/>
    </source>
</evidence>
<dbReference type="PANTHER" id="PTHR24261:SF8">
    <property type="entry name" value="HEPATOCYTE GROWTH FACTOR"/>
    <property type="match status" value="1"/>
</dbReference>
<dbReference type="FunFam" id="2.40.20.10:FF:000004">
    <property type="entry name" value="Hepatocyte growth factor"/>
    <property type="match status" value="1"/>
</dbReference>
<dbReference type="PIRSF" id="PIRSF500183">
    <property type="entry name" value="Hepatocyte_GF"/>
    <property type="match status" value="1"/>
</dbReference>
<keyword evidence="8 16" id="KW-0339">Growth factor</keyword>
<dbReference type="InterPro" id="IPR024174">
    <property type="entry name" value="HGF/MST1"/>
</dbReference>
<keyword evidence="11" id="KW-0873">Pyrrolidone carboxylic acid</keyword>
<feature type="domain" description="Peptidase S1" evidence="20">
    <location>
        <begin position="475"/>
        <end position="704"/>
    </location>
</feature>
<dbReference type="InterPro" id="IPR043504">
    <property type="entry name" value="Peptidase_S1_PA_chymotrypsin"/>
</dbReference>
<evidence type="ECO:0000256" key="6">
    <source>
        <dbReference type="ARBA" id="ARBA00022729"/>
    </source>
</evidence>
<evidence type="ECO:0000256" key="3">
    <source>
        <dbReference type="ARBA" id="ARBA00022525"/>
    </source>
</evidence>
<comment type="function">
    <text evidence="15">Potent mitogen for mature parenchymal hepatocyte cells, seems to be a hepatotrophic factor, and acts as a growth factor for a broad spectrum of tissues and cell types. Activating ligand for the receptor tyrosine kinase MET by binding to it and promoting its dimerization. Activates MAPK signaling following TMPRSS13 cleavage and activation.</text>
</comment>
<evidence type="ECO:0000259" key="20">
    <source>
        <dbReference type="PROSITE" id="PS50240"/>
    </source>
</evidence>
<keyword evidence="5 17" id="KW-0420">Kringle</keyword>